<reference evidence="2" key="1">
    <citation type="submission" date="2011-12" db="EMBL/GenBank/DDBJ databases">
        <title>Complete sequence of Clostridium clariflavum DSM 19732.</title>
        <authorList>
            <consortium name="US DOE Joint Genome Institute"/>
            <person name="Lucas S."/>
            <person name="Han J."/>
            <person name="Lapidus A."/>
            <person name="Cheng J.-F."/>
            <person name="Goodwin L."/>
            <person name="Pitluck S."/>
            <person name="Peters L."/>
            <person name="Teshima H."/>
            <person name="Detter J.C."/>
            <person name="Han C."/>
            <person name="Tapia R."/>
            <person name="Land M."/>
            <person name="Hauser L."/>
            <person name="Kyrpides N."/>
            <person name="Ivanova N."/>
            <person name="Pagani I."/>
            <person name="Kitzmiller T."/>
            <person name="Lynd L."/>
            <person name="Izquierdo J."/>
            <person name="Woyke T."/>
        </authorList>
    </citation>
    <scope>NUCLEOTIDE SEQUENCE [LARGE SCALE GENOMIC DNA]</scope>
    <source>
        <strain evidence="2">DSM 19732 / NBRC 101661 / EBR45</strain>
    </source>
</reference>
<dbReference type="eggNOG" id="ENOG5033NT6">
    <property type="taxonomic scope" value="Bacteria"/>
</dbReference>
<organism evidence="1 2">
    <name type="scientific">Acetivibrio clariflavus (strain DSM 19732 / NBRC 101661 / EBR45)</name>
    <name type="common">Clostridium clariflavum</name>
    <dbReference type="NCBI Taxonomy" id="720554"/>
    <lineage>
        <taxon>Bacteria</taxon>
        <taxon>Bacillati</taxon>
        <taxon>Bacillota</taxon>
        <taxon>Clostridia</taxon>
        <taxon>Eubacteriales</taxon>
        <taxon>Oscillospiraceae</taxon>
        <taxon>Acetivibrio</taxon>
    </lineage>
</organism>
<gene>
    <name evidence="1" type="ordered locus">Clocl_2916</name>
</gene>
<evidence type="ECO:0000313" key="1">
    <source>
        <dbReference type="EMBL" id="AEV69463.1"/>
    </source>
</evidence>
<dbReference type="AlphaFoldDB" id="G8LTG8"/>
<keyword evidence="2" id="KW-1185">Reference proteome</keyword>
<dbReference type="EMBL" id="CP003065">
    <property type="protein sequence ID" value="AEV69463.1"/>
    <property type="molecule type" value="Genomic_DNA"/>
</dbReference>
<reference evidence="1 2" key="2">
    <citation type="journal article" date="2012" name="Stand. Genomic Sci.">
        <title>Complete Genome Sequence of Clostridium clariflavum DSM 19732.</title>
        <authorList>
            <person name="Izquierdo J.A."/>
            <person name="Goodwin L."/>
            <person name="Davenport K.W."/>
            <person name="Teshima H."/>
            <person name="Bruce D."/>
            <person name="Detter C."/>
            <person name="Tapia R."/>
            <person name="Han S."/>
            <person name="Land M."/>
            <person name="Hauser L."/>
            <person name="Jeffries C.D."/>
            <person name="Han J."/>
            <person name="Pitluck S."/>
            <person name="Nolan M."/>
            <person name="Chen A."/>
            <person name="Huntemann M."/>
            <person name="Mavromatis K."/>
            <person name="Mikhailova N."/>
            <person name="Liolios K."/>
            <person name="Woyke T."/>
            <person name="Lynd L.R."/>
        </authorList>
    </citation>
    <scope>NUCLEOTIDE SEQUENCE [LARGE SCALE GENOMIC DNA]</scope>
    <source>
        <strain evidence="2">DSM 19732 / NBRC 101661 / EBR45</strain>
    </source>
</reference>
<dbReference type="RefSeq" id="WP_014256012.1">
    <property type="nucleotide sequence ID" value="NC_016627.1"/>
</dbReference>
<dbReference type="Proteomes" id="UP000005435">
    <property type="component" value="Chromosome"/>
</dbReference>
<accession>G8LTG8</accession>
<dbReference type="KEGG" id="ccl:Clocl_2916"/>
<dbReference type="HOGENOM" id="CLU_1324506_0_0_9"/>
<name>G8LTG8_ACECE</name>
<protein>
    <submittedName>
        <fullName evidence="1">Uncharacterized protein</fullName>
    </submittedName>
</protein>
<dbReference type="STRING" id="720554.Clocl_2916"/>
<proteinExistence type="predicted"/>
<evidence type="ECO:0000313" key="2">
    <source>
        <dbReference type="Proteomes" id="UP000005435"/>
    </source>
</evidence>
<sequence length="207" mass="24137">MIINMNQTRTFGGADFVFSTIDNYVIYTSEVRLAIMGMPRITLIKNNEPVLLLRNKDKNPFSQAFKRNYKLFDIIKPDGETCGKLSHRFVGKFLSGYTYEEITFNSEVYNCYDVGMGKEGTFVCIYSGDEQIAMIEKPPVVYDNKDFYKIYIKDDRHAEIVCLFATYYDHSTAGNYNEITTKEINYRYTTNKELKSKYNPLFKELCN</sequence>